<keyword evidence="5" id="KW-0326">Glycosidase</keyword>
<dbReference type="GO" id="GO:0016829">
    <property type="term" value="F:lyase activity"/>
    <property type="evidence" value="ECO:0007669"/>
    <property type="project" value="UniProtKB-KW"/>
</dbReference>
<evidence type="ECO:0000256" key="2">
    <source>
        <dbReference type="ARBA" id="ARBA00022801"/>
    </source>
</evidence>
<sequence length="316" mass="33977">MASDFDFSQFAFSPPSFSAPPAERSEAPPPFESSSTAVEPSARLAACAVHDVKLSELSLIRSFRMVTHASVDEFHSFLLSLSTSPHGKFWALVACLLSVQCRDAVALEATRGLMHAAPRGPADVAALAHDELLSRVRSCNYCVTKAKNVRAASEAVVRSGRVAVSHEALLALPGVGAKIAHLMRSLAFADDGAGIVVDTHVHRIAAKLGWVDEAAARAGPEATRRALQLWVPRGEWASFSLAVVGFGQVSREGTSWGSRFISHVERNHKTLGVAHDDAVELARSIVHRIDSPLAECERPRKIARQAKISFSHVPLS</sequence>
<dbReference type="PANTHER" id="PTHR43286">
    <property type="entry name" value="ENDONUCLEASE III-LIKE PROTEIN 1"/>
    <property type="match status" value="1"/>
</dbReference>
<evidence type="ECO:0000256" key="6">
    <source>
        <dbReference type="SAM" id="MobiDB-lite"/>
    </source>
</evidence>
<keyword evidence="2" id="KW-0378">Hydrolase</keyword>
<name>A0AB34JGS7_PRYPA</name>
<dbReference type="SMART" id="SM00478">
    <property type="entry name" value="ENDO3c"/>
    <property type="match status" value="1"/>
</dbReference>
<organism evidence="8 9">
    <name type="scientific">Prymnesium parvum</name>
    <name type="common">Toxic golden alga</name>
    <dbReference type="NCBI Taxonomy" id="97485"/>
    <lineage>
        <taxon>Eukaryota</taxon>
        <taxon>Haptista</taxon>
        <taxon>Haptophyta</taxon>
        <taxon>Prymnesiophyceae</taxon>
        <taxon>Prymnesiales</taxon>
        <taxon>Prymnesiaceae</taxon>
        <taxon>Prymnesium</taxon>
    </lineage>
</organism>
<dbReference type="InterPro" id="IPR011257">
    <property type="entry name" value="DNA_glycosylase"/>
</dbReference>
<dbReference type="CDD" id="cd00056">
    <property type="entry name" value="ENDO3c"/>
    <property type="match status" value="1"/>
</dbReference>
<keyword evidence="3" id="KW-0234">DNA repair</keyword>
<feature type="compositionally biased region" description="Low complexity" evidence="6">
    <location>
        <begin position="1"/>
        <end position="22"/>
    </location>
</feature>
<keyword evidence="9" id="KW-1185">Reference proteome</keyword>
<proteinExistence type="predicted"/>
<dbReference type="PANTHER" id="PTHR43286:SF1">
    <property type="entry name" value="ENDONUCLEASE III-LIKE PROTEIN 1"/>
    <property type="match status" value="1"/>
</dbReference>
<evidence type="ECO:0000259" key="7">
    <source>
        <dbReference type="SMART" id="SM00478"/>
    </source>
</evidence>
<dbReference type="EMBL" id="JBGBPQ010000008">
    <property type="protein sequence ID" value="KAL1520292.1"/>
    <property type="molecule type" value="Genomic_DNA"/>
</dbReference>
<dbReference type="GO" id="GO:0000703">
    <property type="term" value="F:oxidized pyrimidine nucleobase lesion DNA N-glycosylase activity"/>
    <property type="evidence" value="ECO:0007669"/>
    <property type="project" value="TreeGrafter"/>
</dbReference>
<dbReference type="GO" id="GO:0006289">
    <property type="term" value="P:nucleotide-excision repair"/>
    <property type="evidence" value="ECO:0007669"/>
    <property type="project" value="TreeGrafter"/>
</dbReference>
<gene>
    <name evidence="8" type="ORF">AB1Y20_021884</name>
</gene>
<dbReference type="GO" id="GO:0003906">
    <property type="term" value="F:DNA-(apurinic or apyrimidinic site) endonuclease activity"/>
    <property type="evidence" value="ECO:0007669"/>
    <property type="project" value="TreeGrafter"/>
</dbReference>
<reference evidence="8 9" key="1">
    <citation type="journal article" date="2024" name="Science">
        <title>Giant polyketide synthase enzymes in the biosynthesis of giant marine polyether toxins.</title>
        <authorList>
            <person name="Fallon T.R."/>
            <person name="Shende V.V."/>
            <person name="Wierzbicki I.H."/>
            <person name="Pendleton A.L."/>
            <person name="Watervoot N.F."/>
            <person name="Auber R.P."/>
            <person name="Gonzalez D.J."/>
            <person name="Wisecaver J.H."/>
            <person name="Moore B.S."/>
        </authorList>
    </citation>
    <scope>NUCLEOTIDE SEQUENCE [LARGE SCALE GENOMIC DNA]</scope>
    <source>
        <strain evidence="8 9">12B1</strain>
    </source>
</reference>
<comment type="caution">
    <text evidence="8">The sequence shown here is derived from an EMBL/GenBank/DDBJ whole genome shotgun (WGS) entry which is preliminary data.</text>
</comment>
<evidence type="ECO:0000313" key="9">
    <source>
        <dbReference type="Proteomes" id="UP001515480"/>
    </source>
</evidence>
<dbReference type="GO" id="GO:0005634">
    <property type="term" value="C:nucleus"/>
    <property type="evidence" value="ECO:0007669"/>
    <property type="project" value="TreeGrafter"/>
</dbReference>
<evidence type="ECO:0000256" key="4">
    <source>
        <dbReference type="ARBA" id="ARBA00023239"/>
    </source>
</evidence>
<evidence type="ECO:0000256" key="3">
    <source>
        <dbReference type="ARBA" id="ARBA00023204"/>
    </source>
</evidence>
<feature type="region of interest" description="Disordered" evidence="6">
    <location>
        <begin position="1"/>
        <end position="36"/>
    </location>
</feature>
<dbReference type="AlphaFoldDB" id="A0AB34JGS7"/>
<evidence type="ECO:0000256" key="5">
    <source>
        <dbReference type="ARBA" id="ARBA00023295"/>
    </source>
</evidence>
<keyword evidence="1" id="KW-0227">DNA damage</keyword>
<protein>
    <recommendedName>
        <fullName evidence="7">HhH-GPD domain-containing protein</fullName>
    </recommendedName>
</protein>
<evidence type="ECO:0000256" key="1">
    <source>
        <dbReference type="ARBA" id="ARBA00022763"/>
    </source>
</evidence>
<accession>A0AB34JGS7</accession>
<dbReference type="GO" id="GO:0006285">
    <property type="term" value="P:base-excision repair, AP site formation"/>
    <property type="evidence" value="ECO:0007669"/>
    <property type="project" value="TreeGrafter"/>
</dbReference>
<keyword evidence="4" id="KW-0456">Lyase</keyword>
<feature type="domain" description="HhH-GPD" evidence="7">
    <location>
        <begin position="97"/>
        <end position="249"/>
    </location>
</feature>
<dbReference type="Gene3D" id="1.10.1670.10">
    <property type="entry name" value="Helix-hairpin-Helix base-excision DNA repair enzymes (C-terminal)"/>
    <property type="match status" value="1"/>
</dbReference>
<dbReference type="InterPro" id="IPR023170">
    <property type="entry name" value="HhH_base_excis_C"/>
</dbReference>
<dbReference type="InterPro" id="IPR003265">
    <property type="entry name" value="HhH-GPD_domain"/>
</dbReference>
<dbReference type="Pfam" id="PF00730">
    <property type="entry name" value="HhH-GPD"/>
    <property type="match status" value="1"/>
</dbReference>
<dbReference type="Proteomes" id="UP001515480">
    <property type="component" value="Unassembled WGS sequence"/>
</dbReference>
<evidence type="ECO:0000313" key="8">
    <source>
        <dbReference type="EMBL" id="KAL1520292.1"/>
    </source>
</evidence>
<dbReference type="Gene3D" id="1.10.340.30">
    <property type="entry name" value="Hypothetical protein, domain 2"/>
    <property type="match status" value="1"/>
</dbReference>
<dbReference type="SUPFAM" id="SSF48150">
    <property type="entry name" value="DNA-glycosylase"/>
    <property type="match status" value="1"/>
</dbReference>